<feature type="transmembrane region" description="Helical" evidence="1">
    <location>
        <begin position="257"/>
        <end position="282"/>
    </location>
</feature>
<dbReference type="AlphaFoldDB" id="A0AAJ0GSW9"/>
<reference evidence="2" key="2">
    <citation type="submission" date="2023-06" db="EMBL/GenBank/DDBJ databases">
        <authorList>
            <consortium name="Lawrence Berkeley National Laboratory"/>
            <person name="Mondo S.J."/>
            <person name="Hensen N."/>
            <person name="Bonometti L."/>
            <person name="Westerberg I."/>
            <person name="Brannstrom I.O."/>
            <person name="Guillou S."/>
            <person name="Cros-Aarteil S."/>
            <person name="Calhoun S."/>
            <person name="Haridas S."/>
            <person name="Kuo A."/>
            <person name="Pangilinan J."/>
            <person name="Riley R."/>
            <person name="Labutti K."/>
            <person name="Andreopoulos B."/>
            <person name="Lipzen A."/>
            <person name="Chen C."/>
            <person name="Yanf M."/>
            <person name="Daum C."/>
            <person name="Ng V."/>
            <person name="Clum A."/>
            <person name="Steindorff A."/>
            <person name="Ohm R."/>
            <person name="Martin F."/>
            <person name="Silar P."/>
            <person name="Natvig D."/>
            <person name="Lalanne C."/>
            <person name="Gautier V."/>
            <person name="Ament-Velasquez S.L."/>
            <person name="Kruys A."/>
            <person name="Hutchinson M.I."/>
            <person name="Powell A.J."/>
            <person name="Barry K."/>
            <person name="Miller A.N."/>
            <person name="Grigoriev I.V."/>
            <person name="Debuchy R."/>
            <person name="Gladieux P."/>
            <person name="Thoren M.H."/>
            <person name="Johannesson H."/>
        </authorList>
    </citation>
    <scope>NUCLEOTIDE SEQUENCE</scope>
    <source>
        <strain evidence="2">CBS 333.67</strain>
    </source>
</reference>
<keyword evidence="1" id="KW-0812">Transmembrane</keyword>
<evidence type="ECO:0000313" key="3">
    <source>
        <dbReference type="Proteomes" id="UP001273166"/>
    </source>
</evidence>
<keyword evidence="3" id="KW-1185">Reference proteome</keyword>
<evidence type="ECO:0000313" key="2">
    <source>
        <dbReference type="EMBL" id="KAK3305280.1"/>
    </source>
</evidence>
<organism evidence="2 3">
    <name type="scientific">Chaetomium strumarium</name>
    <dbReference type="NCBI Taxonomy" id="1170767"/>
    <lineage>
        <taxon>Eukaryota</taxon>
        <taxon>Fungi</taxon>
        <taxon>Dikarya</taxon>
        <taxon>Ascomycota</taxon>
        <taxon>Pezizomycotina</taxon>
        <taxon>Sordariomycetes</taxon>
        <taxon>Sordariomycetidae</taxon>
        <taxon>Sordariales</taxon>
        <taxon>Chaetomiaceae</taxon>
        <taxon>Chaetomium</taxon>
    </lineage>
</organism>
<keyword evidence="1" id="KW-1133">Transmembrane helix</keyword>
<keyword evidence="1" id="KW-0472">Membrane</keyword>
<name>A0AAJ0GSW9_9PEZI</name>
<dbReference type="RefSeq" id="XP_062721060.1">
    <property type="nucleotide sequence ID" value="XM_062867901.1"/>
</dbReference>
<gene>
    <name evidence="2" type="ORF">B0T15DRAFT_511211</name>
</gene>
<dbReference type="Proteomes" id="UP001273166">
    <property type="component" value="Unassembled WGS sequence"/>
</dbReference>
<dbReference type="GeneID" id="87886730"/>
<comment type="caution">
    <text evidence="2">The sequence shown here is derived from an EMBL/GenBank/DDBJ whole genome shotgun (WGS) entry which is preliminary data.</text>
</comment>
<protein>
    <submittedName>
        <fullName evidence="2">Uncharacterized protein</fullName>
    </submittedName>
</protein>
<dbReference type="EMBL" id="JAUDZG010000004">
    <property type="protein sequence ID" value="KAK3305280.1"/>
    <property type="molecule type" value="Genomic_DNA"/>
</dbReference>
<evidence type="ECO:0000256" key="1">
    <source>
        <dbReference type="SAM" id="Phobius"/>
    </source>
</evidence>
<accession>A0AAJ0GSW9</accession>
<proteinExistence type="predicted"/>
<sequence>MSAARILHWFESQLDNTNIGNNGWNFQVAKAVAANSAAPTYNLVWQSRALAPSTTLSWKVEYALGWTATVPGQGVQVQIQGNWQPCNKGESFDINSRGYWEPSKGPANPDNAGWLQVGNVDYAYPGVLGLHIVVGMRNAQTNMFEPIFIDKAALGPGSSARYQPQETVSWWLEGGNLTGQVFTHTQSRSASQDFTNPSDPLTGAFEWSTSFLTVSSTWITAAGRPPQALWTPPPSAAAALDGLSLGGPPPVELQLDYASWIVTFTIPLAGAAIAAAASALYAKLKDRFKKLEVTVYGKDGSKLHVEYEFGSGMGANPGTVGFLGIPKGAVGGPADAIEKALAAMKASGEIPADETWTVTASPTLLSDDPSPSAAAAYPGNFAFRFPDGVNGHQQQQQNIVSKSPYAQAAYSGGAVVA</sequence>
<reference evidence="2" key="1">
    <citation type="journal article" date="2023" name="Mol. Phylogenet. Evol.">
        <title>Genome-scale phylogeny and comparative genomics of the fungal order Sordariales.</title>
        <authorList>
            <person name="Hensen N."/>
            <person name="Bonometti L."/>
            <person name="Westerberg I."/>
            <person name="Brannstrom I.O."/>
            <person name="Guillou S."/>
            <person name="Cros-Aarteil S."/>
            <person name="Calhoun S."/>
            <person name="Haridas S."/>
            <person name="Kuo A."/>
            <person name="Mondo S."/>
            <person name="Pangilinan J."/>
            <person name="Riley R."/>
            <person name="LaButti K."/>
            <person name="Andreopoulos B."/>
            <person name="Lipzen A."/>
            <person name="Chen C."/>
            <person name="Yan M."/>
            <person name="Daum C."/>
            <person name="Ng V."/>
            <person name="Clum A."/>
            <person name="Steindorff A."/>
            <person name="Ohm R.A."/>
            <person name="Martin F."/>
            <person name="Silar P."/>
            <person name="Natvig D.O."/>
            <person name="Lalanne C."/>
            <person name="Gautier V."/>
            <person name="Ament-Velasquez S.L."/>
            <person name="Kruys A."/>
            <person name="Hutchinson M.I."/>
            <person name="Powell A.J."/>
            <person name="Barry K."/>
            <person name="Miller A.N."/>
            <person name="Grigoriev I.V."/>
            <person name="Debuchy R."/>
            <person name="Gladieux P."/>
            <person name="Hiltunen Thoren M."/>
            <person name="Johannesson H."/>
        </authorList>
    </citation>
    <scope>NUCLEOTIDE SEQUENCE</scope>
    <source>
        <strain evidence="2">CBS 333.67</strain>
    </source>
</reference>